<sequence length="77" mass="8673">MVSFQYFVQFLCSIEACQYGEGGYEERVSLLSETFSKIGNTSHYLEILYQETRSSATLEKKFLLLMTSLGVAVGDDV</sequence>
<dbReference type="AlphaFoldDB" id="K9YXW1"/>
<gene>
    <name evidence="1" type="ORF">Dacsa_2766</name>
</gene>
<dbReference type="Proteomes" id="UP000010482">
    <property type="component" value="Chromosome"/>
</dbReference>
<evidence type="ECO:0000313" key="1">
    <source>
        <dbReference type="EMBL" id="AFZ51337.1"/>
    </source>
</evidence>
<organism evidence="1 2">
    <name type="scientific">Dactylococcopsis salina (strain PCC 8305)</name>
    <name type="common">Myxobactron salinum</name>
    <dbReference type="NCBI Taxonomy" id="13035"/>
    <lineage>
        <taxon>Bacteria</taxon>
        <taxon>Bacillati</taxon>
        <taxon>Cyanobacteriota</taxon>
        <taxon>Cyanophyceae</taxon>
        <taxon>Nodosilineales</taxon>
        <taxon>Cymatolegaceae</taxon>
        <taxon>Dactylococcopsis</taxon>
    </lineage>
</organism>
<reference evidence="1" key="1">
    <citation type="submission" date="2012-04" db="EMBL/GenBank/DDBJ databases">
        <title>Finished genome of Dactylococcopsis salina PCC 8305.</title>
        <authorList>
            <consortium name="US DOE Joint Genome Institute"/>
            <person name="Gugger M."/>
            <person name="Coursin T."/>
            <person name="Rippka R."/>
            <person name="Tandeau De Marsac N."/>
            <person name="Huntemann M."/>
            <person name="Wei C.-L."/>
            <person name="Han J."/>
            <person name="Detter J.C."/>
            <person name="Han C."/>
            <person name="Tapia R."/>
            <person name="Daligault H."/>
            <person name="Chen A."/>
            <person name="Krypides N."/>
            <person name="Mavromatis K."/>
            <person name="Markowitz V."/>
            <person name="Szeto E."/>
            <person name="Ivanova N."/>
            <person name="Ovchinnikova G."/>
            <person name="Pagani I."/>
            <person name="Pati A."/>
            <person name="Goodwin L."/>
            <person name="Peters L."/>
            <person name="Pitluck S."/>
            <person name="Woyke T."/>
            <person name="Kerfeld C."/>
        </authorList>
    </citation>
    <scope>NUCLEOTIDE SEQUENCE [LARGE SCALE GENOMIC DNA]</scope>
    <source>
        <strain evidence="1">PCC 8305</strain>
    </source>
</reference>
<dbReference type="RefSeq" id="WP_015230326.1">
    <property type="nucleotide sequence ID" value="NC_019780.1"/>
</dbReference>
<dbReference type="KEGG" id="dsl:Dacsa_2766"/>
<evidence type="ECO:0000313" key="2">
    <source>
        <dbReference type="Proteomes" id="UP000010482"/>
    </source>
</evidence>
<protein>
    <submittedName>
        <fullName evidence="1">Uncharacterized protein</fullName>
    </submittedName>
</protein>
<name>K9YXW1_DACS8</name>
<proteinExistence type="predicted"/>
<accession>K9YXW1</accession>
<keyword evidence="2" id="KW-1185">Reference proteome</keyword>
<dbReference type="EMBL" id="CP003944">
    <property type="protein sequence ID" value="AFZ51337.1"/>
    <property type="molecule type" value="Genomic_DNA"/>
</dbReference>
<dbReference type="HOGENOM" id="CLU_2632249_0_0_3"/>